<dbReference type="Gene3D" id="3.30.70.100">
    <property type="match status" value="1"/>
</dbReference>
<dbReference type="EMBL" id="GL876984">
    <property type="protein sequence ID" value="KLU92714.1"/>
    <property type="molecule type" value="Genomic_DNA"/>
</dbReference>
<dbReference type="SMART" id="SM00886">
    <property type="entry name" value="Dabb"/>
    <property type="match status" value="1"/>
</dbReference>
<gene>
    <name evidence="3" type="ORF">MAPG_11701</name>
</gene>
<evidence type="ECO:0000313" key="4">
    <source>
        <dbReference type="EnsemblFungi" id="MAPG_11701T0"/>
    </source>
</evidence>
<dbReference type="InterPro" id="IPR011008">
    <property type="entry name" value="Dimeric_a/b-barrel"/>
</dbReference>
<evidence type="ECO:0000259" key="2">
    <source>
        <dbReference type="PROSITE" id="PS51502"/>
    </source>
</evidence>
<dbReference type="STRING" id="644358.A0A0C4EFY9"/>
<dbReference type="EnsemblFungi" id="MAPG_11701T0">
    <property type="protein sequence ID" value="MAPG_11701T0"/>
    <property type="gene ID" value="MAPG_11701"/>
</dbReference>
<proteinExistence type="predicted"/>
<dbReference type="Proteomes" id="UP000011715">
    <property type="component" value="Unassembled WGS sequence"/>
</dbReference>
<evidence type="ECO:0000313" key="3">
    <source>
        <dbReference type="EMBL" id="KLU92714.1"/>
    </source>
</evidence>
<keyword evidence="5" id="KW-1185">Reference proteome</keyword>
<dbReference type="eggNOG" id="ENOG502S73V">
    <property type="taxonomic scope" value="Eukaryota"/>
</dbReference>
<dbReference type="VEuPathDB" id="FungiDB:MAPG_11701"/>
<sequence>MSKPKFNPLYAALAFLALVGFFFWPFSSHGIVSRSTAGSATSKADAGHVTHVVLFEWKKAADPDAVVMAHKHLVALRTKCIHPTRKQPYILSLKGGRDHSPEGLQHGATHGYVVEFASIEDRDYYVKTDPAHKAFIGGISDILEKATVLDFTAGFY</sequence>
<name>A0A0C4EFY9_MAGP6</name>
<dbReference type="Pfam" id="PF07876">
    <property type="entry name" value="Dabb"/>
    <property type="match status" value="1"/>
</dbReference>
<dbReference type="PANTHER" id="PTHR33178:SF10">
    <property type="entry name" value="STRESS-RESPONSE A_B BARREL DOMAIN-CONTAINING PROTEIN"/>
    <property type="match status" value="1"/>
</dbReference>
<dbReference type="InterPro" id="IPR013097">
    <property type="entry name" value="Dabb"/>
</dbReference>
<dbReference type="InterPro" id="IPR044662">
    <property type="entry name" value="HS1/DABB1-like"/>
</dbReference>
<dbReference type="OrthoDB" id="1601230at2759"/>
<organism evidence="4 5">
    <name type="scientific">Magnaporthiopsis poae (strain ATCC 64411 / 73-15)</name>
    <name type="common">Kentucky bluegrass fungus</name>
    <name type="synonym">Magnaporthe poae</name>
    <dbReference type="NCBI Taxonomy" id="644358"/>
    <lineage>
        <taxon>Eukaryota</taxon>
        <taxon>Fungi</taxon>
        <taxon>Dikarya</taxon>
        <taxon>Ascomycota</taxon>
        <taxon>Pezizomycotina</taxon>
        <taxon>Sordariomycetes</taxon>
        <taxon>Sordariomycetidae</taxon>
        <taxon>Magnaporthales</taxon>
        <taxon>Magnaporthaceae</taxon>
        <taxon>Magnaporthiopsis</taxon>
    </lineage>
</organism>
<comment type="subunit">
    <text evidence="1">Homodimer.</text>
</comment>
<protein>
    <recommendedName>
        <fullName evidence="2">Stress-response A/B barrel domain-containing protein</fullName>
    </recommendedName>
</protein>
<evidence type="ECO:0000313" key="5">
    <source>
        <dbReference type="Proteomes" id="UP000011715"/>
    </source>
</evidence>
<reference evidence="4" key="5">
    <citation type="submission" date="2015-06" db="UniProtKB">
        <authorList>
            <consortium name="EnsemblFungi"/>
        </authorList>
    </citation>
    <scope>IDENTIFICATION</scope>
    <source>
        <strain evidence="4">ATCC 64411</strain>
    </source>
</reference>
<reference evidence="3" key="3">
    <citation type="submission" date="2011-03" db="EMBL/GenBank/DDBJ databases">
        <title>Annotation of Magnaporthe poae ATCC 64411.</title>
        <authorList>
            <person name="Ma L.-J."/>
            <person name="Dead R."/>
            <person name="Young S.K."/>
            <person name="Zeng Q."/>
            <person name="Gargeya S."/>
            <person name="Fitzgerald M."/>
            <person name="Haas B."/>
            <person name="Abouelleil A."/>
            <person name="Alvarado L."/>
            <person name="Arachchi H.M."/>
            <person name="Berlin A."/>
            <person name="Brown A."/>
            <person name="Chapman S.B."/>
            <person name="Chen Z."/>
            <person name="Dunbar C."/>
            <person name="Freedman E."/>
            <person name="Gearin G."/>
            <person name="Gellesch M."/>
            <person name="Goldberg J."/>
            <person name="Griggs A."/>
            <person name="Gujja S."/>
            <person name="Heiman D."/>
            <person name="Howarth C."/>
            <person name="Larson L."/>
            <person name="Lui A."/>
            <person name="MacDonald P.J.P."/>
            <person name="Mehta T."/>
            <person name="Montmayeur A."/>
            <person name="Murphy C."/>
            <person name="Neiman D."/>
            <person name="Pearson M."/>
            <person name="Priest M."/>
            <person name="Roberts A."/>
            <person name="Saif S."/>
            <person name="Shea T."/>
            <person name="Shenoy N."/>
            <person name="Sisk P."/>
            <person name="Stolte C."/>
            <person name="Sykes S."/>
            <person name="Yandava C."/>
            <person name="Wortman J."/>
            <person name="Nusbaum C."/>
            <person name="Birren B."/>
        </authorList>
    </citation>
    <scope>NUCLEOTIDE SEQUENCE</scope>
    <source>
        <strain evidence="3">ATCC 64411</strain>
    </source>
</reference>
<dbReference type="PANTHER" id="PTHR33178">
    <property type="match status" value="1"/>
</dbReference>
<reference evidence="3" key="2">
    <citation type="submission" date="2010-05" db="EMBL/GenBank/DDBJ databases">
        <title>The Genome Sequence of Magnaporthe poae strain ATCC 64411.</title>
        <authorList>
            <consortium name="The Broad Institute Genome Sequencing Platform"/>
            <consortium name="Broad Institute Genome Sequencing Center for Infectious Disease"/>
            <person name="Ma L.-J."/>
            <person name="Dead R."/>
            <person name="Young S."/>
            <person name="Zeng Q."/>
            <person name="Koehrsen M."/>
            <person name="Alvarado L."/>
            <person name="Berlin A."/>
            <person name="Chapman S.B."/>
            <person name="Chen Z."/>
            <person name="Freedman E."/>
            <person name="Gellesch M."/>
            <person name="Goldberg J."/>
            <person name="Griggs A."/>
            <person name="Gujja S."/>
            <person name="Heilman E.R."/>
            <person name="Heiman D."/>
            <person name="Hepburn T."/>
            <person name="Howarth C."/>
            <person name="Jen D."/>
            <person name="Larson L."/>
            <person name="Mehta T."/>
            <person name="Neiman D."/>
            <person name="Pearson M."/>
            <person name="Roberts A."/>
            <person name="Saif S."/>
            <person name="Shea T."/>
            <person name="Shenoy N."/>
            <person name="Sisk P."/>
            <person name="Stolte C."/>
            <person name="Sykes S."/>
            <person name="Walk T."/>
            <person name="White J."/>
            <person name="Yandava C."/>
            <person name="Haas B."/>
            <person name="Nusbaum C."/>
            <person name="Birren B."/>
        </authorList>
    </citation>
    <scope>NUCLEOTIDE SEQUENCE</scope>
    <source>
        <strain evidence="3">ATCC 64411</strain>
    </source>
</reference>
<feature type="domain" description="Stress-response A/B barrel" evidence="2">
    <location>
        <begin position="49"/>
        <end position="151"/>
    </location>
</feature>
<dbReference type="SUPFAM" id="SSF54909">
    <property type="entry name" value="Dimeric alpha+beta barrel"/>
    <property type="match status" value="1"/>
</dbReference>
<accession>A0A0C4EFY9</accession>
<dbReference type="OMA" id="GIQNGMT"/>
<dbReference type="AlphaFoldDB" id="A0A0C4EFY9"/>
<evidence type="ECO:0000256" key="1">
    <source>
        <dbReference type="ARBA" id="ARBA00011738"/>
    </source>
</evidence>
<dbReference type="EMBL" id="ADBL01002884">
    <property type="status" value="NOT_ANNOTATED_CDS"/>
    <property type="molecule type" value="Genomic_DNA"/>
</dbReference>
<reference evidence="4" key="4">
    <citation type="journal article" date="2015" name="G3 (Bethesda)">
        <title>Genome sequences of three phytopathogenic species of the Magnaporthaceae family of fungi.</title>
        <authorList>
            <person name="Okagaki L.H."/>
            <person name="Nunes C.C."/>
            <person name="Sailsbery J."/>
            <person name="Clay B."/>
            <person name="Brown D."/>
            <person name="John T."/>
            <person name="Oh Y."/>
            <person name="Young N."/>
            <person name="Fitzgerald M."/>
            <person name="Haas B.J."/>
            <person name="Zeng Q."/>
            <person name="Young S."/>
            <person name="Adiconis X."/>
            <person name="Fan L."/>
            <person name="Levin J.Z."/>
            <person name="Mitchell T.K."/>
            <person name="Okubara P.A."/>
            <person name="Farman M.L."/>
            <person name="Kohn L.M."/>
            <person name="Birren B."/>
            <person name="Ma L.-J."/>
            <person name="Dean R.A."/>
        </authorList>
    </citation>
    <scope>NUCLEOTIDE SEQUENCE</scope>
    <source>
        <strain evidence="4">ATCC 64411 / 73-15</strain>
    </source>
</reference>
<reference evidence="5" key="1">
    <citation type="submission" date="2010-05" db="EMBL/GenBank/DDBJ databases">
        <title>The genome sequence of Magnaporthe poae strain ATCC 64411.</title>
        <authorList>
            <person name="Ma L.-J."/>
            <person name="Dead R."/>
            <person name="Young S."/>
            <person name="Zeng Q."/>
            <person name="Koehrsen M."/>
            <person name="Alvarado L."/>
            <person name="Berlin A."/>
            <person name="Chapman S.B."/>
            <person name="Chen Z."/>
            <person name="Freedman E."/>
            <person name="Gellesch M."/>
            <person name="Goldberg J."/>
            <person name="Griggs A."/>
            <person name="Gujja S."/>
            <person name="Heilman E.R."/>
            <person name="Heiman D."/>
            <person name="Hepburn T."/>
            <person name="Howarth C."/>
            <person name="Jen D."/>
            <person name="Larson L."/>
            <person name="Mehta T."/>
            <person name="Neiman D."/>
            <person name="Pearson M."/>
            <person name="Roberts A."/>
            <person name="Saif S."/>
            <person name="Shea T."/>
            <person name="Shenoy N."/>
            <person name="Sisk P."/>
            <person name="Stolte C."/>
            <person name="Sykes S."/>
            <person name="Walk T."/>
            <person name="White J."/>
            <person name="Yandava C."/>
            <person name="Haas B."/>
            <person name="Nusbaum C."/>
            <person name="Birren B."/>
        </authorList>
    </citation>
    <scope>NUCLEOTIDE SEQUENCE [LARGE SCALE GENOMIC DNA]</scope>
    <source>
        <strain evidence="5">ATCC 64411 / 73-15</strain>
    </source>
</reference>
<dbReference type="PROSITE" id="PS51502">
    <property type="entry name" value="S_R_A_B_BARREL"/>
    <property type="match status" value="1"/>
</dbReference>